<dbReference type="Pfam" id="PF00395">
    <property type="entry name" value="SLH"/>
    <property type="match status" value="3"/>
</dbReference>
<feature type="domain" description="SLH" evidence="3">
    <location>
        <begin position="29"/>
        <end position="93"/>
    </location>
</feature>
<dbReference type="EMBL" id="CAKMMF010000021">
    <property type="protein sequence ID" value="CAH1213109.1"/>
    <property type="molecule type" value="Genomic_DNA"/>
</dbReference>
<keyword evidence="5" id="KW-1185">Reference proteome</keyword>
<feature type="region of interest" description="Disordered" evidence="1">
    <location>
        <begin position="225"/>
        <end position="257"/>
    </location>
</feature>
<protein>
    <recommendedName>
        <fullName evidence="3">SLH domain-containing protein</fullName>
    </recommendedName>
</protein>
<evidence type="ECO:0000256" key="1">
    <source>
        <dbReference type="SAM" id="MobiDB-lite"/>
    </source>
</evidence>
<feature type="compositionally biased region" description="Basic and acidic residues" evidence="1">
    <location>
        <begin position="225"/>
        <end position="245"/>
    </location>
</feature>
<feature type="compositionally biased region" description="Low complexity" evidence="1">
    <location>
        <begin position="246"/>
        <end position="257"/>
    </location>
</feature>
<reference evidence="4" key="1">
    <citation type="submission" date="2022-01" db="EMBL/GenBank/DDBJ databases">
        <authorList>
            <person name="Criscuolo A."/>
        </authorList>
    </citation>
    <scope>NUCLEOTIDE SEQUENCE</scope>
    <source>
        <strain evidence="4">CIP111893</strain>
    </source>
</reference>
<dbReference type="InterPro" id="IPR059177">
    <property type="entry name" value="GH29D-like_dom"/>
</dbReference>
<evidence type="ECO:0000313" key="4">
    <source>
        <dbReference type="EMBL" id="CAH1213109.1"/>
    </source>
</evidence>
<dbReference type="PROSITE" id="PS51272">
    <property type="entry name" value="SLH"/>
    <property type="match status" value="2"/>
</dbReference>
<keyword evidence="2" id="KW-0732">Signal</keyword>
<organism evidence="4 5">
    <name type="scientific">Paenibacillus plantiphilus</name>
    <dbReference type="NCBI Taxonomy" id="2905650"/>
    <lineage>
        <taxon>Bacteria</taxon>
        <taxon>Bacillati</taxon>
        <taxon>Bacillota</taxon>
        <taxon>Bacilli</taxon>
        <taxon>Bacillales</taxon>
        <taxon>Paenibacillaceae</taxon>
        <taxon>Paenibacillus</taxon>
    </lineage>
</organism>
<evidence type="ECO:0000259" key="3">
    <source>
        <dbReference type="PROSITE" id="PS51272"/>
    </source>
</evidence>
<dbReference type="Proteomes" id="UP000838686">
    <property type="component" value="Unassembled WGS sequence"/>
</dbReference>
<proteinExistence type="predicted"/>
<gene>
    <name evidence="4" type="ORF">PAECIP111893_03631</name>
</gene>
<accession>A0ABN8GS09</accession>
<feature type="signal peptide" evidence="2">
    <location>
        <begin position="1"/>
        <end position="23"/>
    </location>
</feature>
<dbReference type="Pfam" id="PF13290">
    <property type="entry name" value="CHB_HEX_C_1"/>
    <property type="match status" value="1"/>
</dbReference>
<evidence type="ECO:0000256" key="2">
    <source>
        <dbReference type="SAM" id="SignalP"/>
    </source>
</evidence>
<comment type="caution">
    <text evidence="4">The sequence shown here is derived from an EMBL/GenBank/DDBJ whole genome shotgun (WGS) entry which is preliminary data.</text>
</comment>
<feature type="chain" id="PRO_5046334314" description="SLH domain-containing protein" evidence="2">
    <location>
        <begin position="24"/>
        <end position="625"/>
    </location>
</feature>
<feature type="domain" description="SLH" evidence="3">
    <location>
        <begin position="96"/>
        <end position="159"/>
    </location>
</feature>
<dbReference type="RefSeq" id="WP_236344002.1">
    <property type="nucleotide sequence ID" value="NZ_CAKMMF010000021.1"/>
</dbReference>
<name>A0ABN8GS09_9BACL</name>
<sequence>MRKKIVGLLMAVLLCFHFSISFAAGATKTSADFTDLKDLDAATKAKFDAMISAGIFNGVSDSKFGIKEEMNRAQFAKVAALIFGLKVDTDLKTSSFKDVKADDPANGYALPYVEAVKAAGITDGYGNGIYNPAGKVTKEQLATFLVRGLDMNEEAKATPGVNDATVSNWAEGYVALALKLKLLDNGADGKFGGQANATRALLLTGAYEAKGQYVAQVEQVEQKKKEEEEKKKEEEQKKKEEEKPTTDSTSTPNVTTPVQTLATPAANPASGAVVSGTQVSLSATGGATIYYTTDSSTPTRTNGLVYSVPIIVNSAMTVKALAVQNGMRDSEIMSASYTISVQKSPLDLINEASASGEWDNVDEMTFANAGITGVTTSNVSAVKAALDADGTAPWTVSEIQAIVNAVIDDIAKQTALDLINAASASTVWTNVDATTFATAGITGVTTSNVSAVKAALDADGTAPWTVSEIQAIVNAVIDDIAKQTALDLINAASASTVWTNVDATTFATAGITDVTSDNLSAVQYYLETSATPLPRTLAQIQAIVVETIQAIMVDAIYAYLNPYGGGSAPDEEVFNLAGITGVTASNLSDILDALVFAYQDSRSNPFGTPMSSKQDIQDVVDLYLP</sequence>
<evidence type="ECO:0000313" key="5">
    <source>
        <dbReference type="Proteomes" id="UP000838686"/>
    </source>
</evidence>
<dbReference type="InterPro" id="IPR001119">
    <property type="entry name" value="SLH_dom"/>
</dbReference>